<keyword evidence="4 11" id="KW-1134">Transmembrane beta strand</keyword>
<dbReference type="InterPro" id="IPR010916">
    <property type="entry name" value="TonB_box_CS"/>
</dbReference>
<dbReference type="InterPro" id="IPR012910">
    <property type="entry name" value="Plug_dom"/>
</dbReference>
<dbReference type="Proteomes" id="UP001168524">
    <property type="component" value="Unassembled WGS sequence"/>
</dbReference>
<dbReference type="InterPro" id="IPR039426">
    <property type="entry name" value="TonB-dep_rcpt-like"/>
</dbReference>
<protein>
    <submittedName>
        <fullName evidence="16">TonB-dependent receptor</fullName>
    </submittedName>
</protein>
<evidence type="ECO:0000259" key="14">
    <source>
        <dbReference type="Pfam" id="PF00593"/>
    </source>
</evidence>
<feature type="signal peptide" evidence="13">
    <location>
        <begin position="1"/>
        <end position="26"/>
    </location>
</feature>
<dbReference type="PROSITE" id="PS00430">
    <property type="entry name" value="TONB_DEPENDENT_REC_1"/>
    <property type="match status" value="1"/>
</dbReference>
<evidence type="ECO:0000256" key="12">
    <source>
        <dbReference type="PROSITE-ProRule" id="PRU10143"/>
    </source>
</evidence>
<keyword evidence="6 13" id="KW-0732">Signal</keyword>
<comment type="subcellular location">
    <subcellularLocation>
        <location evidence="1 11">Cell outer membrane</location>
        <topology evidence="1 11">Multi-pass membrane protein</topology>
    </subcellularLocation>
</comment>
<evidence type="ECO:0000256" key="13">
    <source>
        <dbReference type="SAM" id="SignalP"/>
    </source>
</evidence>
<organism evidence="16 17">
    <name type="scientific">Acinetobacter thutiue</name>
    <dbReference type="NCBI Taxonomy" id="2998078"/>
    <lineage>
        <taxon>Bacteria</taxon>
        <taxon>Pseudomonadati</taxon>
        <taxon>Pseudomonadota</taxon>
        <taxon>Gammaproteobacteria</taxon>
        <taxon>Moraxellales</taxon>
        <taxon>Moraxellaceae</taxon>
        <taxon>Acinetobacter</taxon>
    </lineage>
</organism>
<keyword evidence="5 11" id="KW-0812">Transmembrane</keyword>
<evidence type="ECO:0000256" key="6">
    <source>
        <dbReference type="ARBA" id="ARBA00022729"/>
    </source>
</evidence>
<evidence type="ECO:0000256" key="1">
    <source>
        <dbReference type="ARBA" id="ARBA00004571"/>
    </source>
</evidence>
<dbReference type="EMBL" id="JAUDZE010000010">
    <property type="protein sequence ID" value="MDN0015677.1"/>
    <property type="molecule type" value="Genomic_DNA"/>
</dbReference>
<dbReference type="RefSeq" id="WP_267981945.1">
    <property type="nucleotide sequence ID" value="NZ_JAPQKF010000010.1"/>
</dbReference>
<comment type="caution">
    <text evidence="16">The sequence shown here is derived from an EMBL/GenBank/DDBJ whole genome shotgun (WGS) entry which is preliminary data.</text>
</comment>
<sequence>MSISFQPTRLVGAIAIAMGFSSVAFAQDQSTDKTVSLDTIVVTASKSPESIKNVPARINVIDDKTIHQNPISNLSDLIQLDPSIYVKQSGGMGQLSEVSLRGTTPAQTLVLQDGARLNNQNNLSPLFAAFLDTSHIQQVEILKGPASVQYGSDAIGGVINMVTAPPSKTGAQLTGIYGENNTYKTVLNADYVDVSGFYAQAGGQRLESDGTSILDIQNKSEKASFDQKGYYAKFGYYQKDQIDSSVEINQNQGRSIYYNFNAGLNNAVRDFKNQVINAKASYALNSDLTVNARYSNTKDHQDVPNDSSYYNTESNEGDLNLKWGFLPHQNVLFGVNYLDSEYETPSITDQKQSVDTVGYYLQHQYQDNGISTQAGVRVEDNERFGTHTVGQAAVRYQLLPLTSVYANIGTAFRAPSLNELYTQWGGNTELKPEESTSYEVGFDQQLNYGLSAGLSAYYTEIDNLISSTCIATCNGDWVTTFPVYQNINIDKAKITGGEFNLKWSNDIYYVNTQYAYARSINDKTDRDIAYRPRQRLTLTAGYEYENVGINASVIARSKANSSHTNSDNQVAGVATVDLNAYWNINPNVKVFTNIQNIGDVRNQQVYNFGSWYINSGRLASAGVTFRY</sequence>
<feature type="chain" id="PRO_5045683710" evidence="13">
    <location>
        <begin position="27"/>
        <end position="627"/>
    </location>
</feature>
<evidence type="ECO:0000256" key="2">
    <source>
        <dbReference type="ARBA" id="ARBA00008143"/>
    </source>
</evidence>
<comment type="similarity">
    <text evidence="2">Belongs to the TonB-dependent receptor family. Hemoglobin/haptoglobin binding protein subfamily.</text>
</comment>
<dbReference type="CDD" id="cd01347">
    <property type="entry name" value="ligand_gated_channel"/>
    <property type="match status" value="1"/>
</dbReference>
<feature type="domain" description="TonB-dependent receptor plug" evidence="15">
    <location>
        <begin position="51"/>
        <end position="158"/>
    </location>
</feature>
<evidence type="ECO:0000256" key="5">
    <source>
        <dbReference type="ARBA" id="ARBA00022692"/>
    </source>
</evidence>
<keyword evidence="3 11" id="KW-0813">Transport</keyword>
<keyword evidence="9 16" id="KW-0675">Receptor</keyword>
<evidence type="ECO:0000313" key="16">
    <source>
        <dbReference type="EMBL" id="MDN0015677.1"/>
    </source>
</evidence>
<feature type="domain" description="TonB-dependent receptor-like beta-barrel" evidence="14">
    <location>
        <begin position="220"/>
        <end position="597"/>
    </location>
</feature>
<dbReference type="Gene3D" id="2.40.170.20">
    <property type="entry name" value="TonB-dependent receptor, beta-barrel domain"/>
    <property type="match status" value="1"/>
</dbReference>
<evidence type="ECO:0000256" key="4">
    <source>
        <dbReference type="ARBA" id="ARBA00022452"/>
    </source>
</evidence>
<dbReference type="InterPro" id="IPR000531">
    <property type="entry name" value="Beta-barrel_TonB"/>
</dbReference>
<dbReference type="PANTHER" id="PTHR30069">
    <property type="entry name" value="TONB-DEPENDENT OUTER MEMBRANE RECEPTOR"/>
    <property type="match status" value="1"/>
</dbReference>
<dbReference type="PANTHER" id="PTHR30069:SF29">
    <property type="entry name" value="HEMOGLOBIN AND HEMOGLOBIN-HAPTOGLOBIN-BINDING PROTEIN 1-RELATED"/>
    <property type="match status" value="1"/>
</dbReference>
<accession>A0ABT7WSM7</accession>
<dbReference type="Pfam" id="PF07715">
    <property type="entry name" value="Plug"/>
    <property type="match status" value="1"/>
</dbReference>
<evidence type="ECO:0000256" key="9">
    <source>
        <dbReference type="ARBA" id="ARBA00023170"/>
    </source>
</evidence>
<gene>
    <name evidence="16" type="ORF">QTA56_15760</name>
</gene>
<evidence type="ECO:0000256" key="3">
    <source>
        <dbReference type="ARBA" id="ARBA00022448"/>
    </source>
</evidence>
<evidence type="ECO:0000256" key="11">
    <source>
        <dbReference type="PROSITE-ProRule" id="PRU01360"/>
    </source>
</evidence>
<proteinExistence type="inferred from homology"/>
<dbReference type="InterPro" id="IPR037066">
    <property type="entry name" value="Plug_dom_sf"/>
</dbReference>
<dbReference type="Gene3D" id="2.170.130.10">
    <property type="entry name" value="TonB-dependent receptor, plug domain"/>
    <property type="match status" value="1"/>
</dbReference>
<reference evidence="16" key="1">
    <citation type="submission" date="2023-06" db="EMBL/GenBank/DDBJ databases">
        <title>Two novel species of Acinetobacter isolated from motorbike repairing workshop in Vietnam.</title>
        <authorList>
            <person name="Le N.T.T."/>
        </authorList>
    </citation>
    <scope>NUCLEOTIDE SEQUENCE</scope>
    <source>
        <strain evidence="16">VNH17</strain>
    </source>
</reference>
<keyword evidence="10 11" id="KW-0998">Cell outer membrane</keyword>
<evidence type="ECO:0000313" key="17">
    <source>
        <dbReference type="Proteomes" id="UP001168524"/>
    </source>
</evidence>
<dbReference type="Pfam" id="PF00593">
    <property type="entry name" value="TonB_dep_Rec_b-barrel"/>
    <property type="match status" value="1"/>
</dbReference>
<evidence type="ECO:0000259" key="15">
    <source>
        <dbReference type="Pfam" id="PF07715"/>
    </source>
</evidence>
<feature type="short sequence motif" description="TonB box" evidence="12">
    <location>
        <begin position="39"/>
        <end position="45"/>
    </location>
</feature>
<evidence type="ECO:0000256" key="8">
    <source>
        <dbReference type="ARBA" id="ARBA00023136"/>
    </source>
</evidence>
<evidence type="ECO:0000256" key="7">
    <source>
        <dbReference type="ARBA" id="ARBA00023077"/>
    </source>
</evidence>
<keyword evidence="8 11" id="KW-0472">Membrane</keyword>
<evidence type="ECO:0000256" key="10">
    <source>
        <dbReference type="ARBA" id="ARBA00023237"/>
    </source>
</evidence>
<name>A0ABT7WSM7_9GAMM</name>
<keyword evidence="17" id="KW-1185">Reference proteome</keyword>
<dbReference type="SUPFAM" id="SSF56935">
    <property type="entry name" value="Porins"/>
    <property type="match status" value="1"/>
</dbReference>
<keyword evidence="7 12" id="KW-0798">TonB box</keyword>
<dbReference type="InterPro" id="IPR036942">
    <property type="entry name" value="Beta-barrel_TonB_sf"/>
</dbReference>
<dbReference type="PROSITE" id="PS52016">
    <property type="entry name" value="TONB_DEPENDENT_REC_3"/>
    <property type="match status" value="1"/>
</dbReference>